<proteinExistence type="predicted"/>
<accession>A0A7G9RQJ8</accession>
<reference evidence="1 2" key="1">
    <citation type="submission" date="2020-08" db="EMBL/GenBank/DDBJ databases">
        <title>Genome sequence of Diaphorobacter ruginosibacter DSM 27467T.</title>
        <authorList>
            <person name="Hyun D.-W."/>
            <person name="Bae J.-W."/>
        </authorList>
    </citation>
    <scope>NUCLEOTIDE SEQUENCE [LARGE SCALE GENOMIC DNA]</scope>
    <source>
        <strain evidence="1 2">DSM 27467</strain>
    </source>
</reference>
<name>A0A7G9RQJ8_9BURK</name>
<dbReference type="AlphaFoldDB" id="A0A7G9RQJ8"/>
<keyword evidence="2" id="KW-1185">Reference proteome</keyword>
<evidence type="ECO:0000313" key="1">
    <source>
        <dbReference type="EMBL" id="QNN57873.1"/>
    </source>
</evidence>
<sequence>MISPYYFSVVPERLKASTEHDVNRMELRPDNPKDGSDKFYRAIIEFAKH</sequence>
<organism evidence="1 2">
    <name type="scientific">Diaphorobacter ruginosibacter</name>
    <dbReference type="NCBI Taxonomy" id="1715720"/>
    <lineage>
        <taxon>Bacteria</taxon>
        <taxon>Pseudomonadati</taxon>
        <taxon>Pseudomonadota</taxon>
        <taxon>Betaproteobacteria</taxon>
        <taxon>Burkholderiales</taxon>
        <taxon>Comamonadaceae</taxon>
        <taxon>Diaphorobacter</taxon>
    </lineage>
</organism>
<dbReference type="RefSeq" id="WP_187598118.1">
    <property type="nucleotide sequence ID" value="NZ_CP060714.1"/>
</dbReference>
<gene>
    <name evidence="1" type="ORF">H9K76_03055</name>
</gene>
<evidence type="ECO:0000313" key="2">
    <source>
        <dbReference type="Proteomes" id="UP000515811"/>
    </source>
</evidence>
<dbReference type="KEGG" id="drg:H9K76_03055"/>
<dbReference type="Proteomes" id="UP000515811">
    <property type="component" value="Chromosome"/>
</dbReference>
<dbReference type="EMBL" id="CP060714">
    <property type="protein sequence ID" value="QNN57873.1"/>
    <property type="molecule type" value="Genomic_DNA"/>
</dbReference>
<protein>
    <submittedName>
        <fullName evidence="1">Uncharacterized protein</fullName>
    </submittedName>
</protein>